<proteinExistence type="predicted"/>
<accession>A0A0A9HCI2</accession>
<reference evidence="1" key="1">
    <citation type="submission" date="2014-09" db="EMBL/GenBank/DDBJ databases">
        <authorList>
            <person name="Magalhaes I.L.F."/>
            <person name="Oliveira U."/>
            <person name="Santos F.R."/>
            <person name="Vidigal T.H.D.A."/>
            <person name="Brescovit A.D."/>
            <person name="Santos A.J."/>
        </authorList>
    </citation>
    <scope>NUCLEOTIDE SEQUENCE</scope>
    <source>
        <tissue evidence="1">Shoot tissue taken approximately 20 cm above the soil surface</tissue>
    </source>
</reference>
<sequence>MQWTMNRYGSDADLMCRSCWSYGAAFHLSCFLGKFWGPLFGCRLVKPFLVAQI</sequence>
<protein>
    <submittedName>
        <fullName evidence="1">Uncharacterized protein</fullName>
    </submittedName>
</protein>
<dbReference type="EMBL" id="GBRH01165350">
    <property type="protein sequence ID" value="JAE32546.1"/>
    <property type="molecule type" value="Transcribed_RNA"/>
</dbReference>
<reference evidence="1" key="2">
    <citation type="journal article" date="2015" name="Data Brief">
        <title>Shoot transcriptome of the giant reed, Arundo donax.</title>
        <authorList>
            <person name="Barrero R.A."/>
            <person name="Guerrero F.D."/>
            <person name="Moolhuijzen P."/>
            <person name="Goolsby J.A."/>
            <person name="Tidwell J."/>
            <person name="Bellgard S.E."/>
            <person name="Bellgard M.I."/>
        </authorList>
    </citation>
    <scope>NUCLEOTIDE SEQUENCE</scope>
    <source>
        <tissue evidence="1">Shoot tissue taken approximately 20 cm above the soil surface</tissue>
    </source>
</reference>
<dbReference type="AlphaFoldDB" id="A0A0A9HCI2"/>
<organism evidence="1">
    <name type="scientific">Arundo donax</name>
    <name type="common">Giant reed</name>
    <name type="synonym">Donax arundinaceus</name>
    <dbReference type="NCBI Taxonomy" id="35708"/>
    <lineage>
        <taxon>Eukaryota</taxon>
        <taxon>Viridiplantae</taxon>
        <taxon>Streptophyta</taxon>
        <taxon>Embryophyta</taxon>
        <taxon>Tracheophyta</taxon>
        <taxon>Spermatophyta</taxon>
        <taxon>Magnoliopsida</taxon>
        <taxon>Liliopsida</taxon>
        <taxon>Poales</taxon>
        <taxon>Poaceae</taxon>
        <taxon>PACMAD clade</taxon>
        <taxon>Arundinoideae</taxon>
        <taxon>Arundineae</taxon>
        <taxon>Arundo</taxon>
    </lineage>
</organism>
<evidence type="ECO:0000313" key="1">
    <source>
        <dbReference type="EMBL" id="JAE32546.1"/>
    </source>
</evidence>
<name>A0A0A9HCI2_ARUDO</name>